<accession>A0A169R5A1</accession>
<evidence type="ECO:0000259" key="3">
    <source>
        <dbReference type="Pfam" id="PF08541"/>
    </source>
</evidence>
<proteinExistence type="predicted"/>
<evidence type="ECO:0000313" key="6">
    <source>
        <dbReference type="Proteomes" id="UP000218288"/>
    </source>
</evidence>
<dbReference type="InterPro" id="IPR016039">
    <property type="entry name" value="Thiolase-like"/>
</dbReference>
<dbReference type="Pfam" id="PF08545">
    <property type="entry name" value="ACP_syn_III"/>
    <property type="match status" value="1"/>
</dbReference>
<gene>
    <name evidence="5" type="ORF">MPPM_2987</name>
</gene>
<evidence type="ECO:0000256" key="1">
    <source>
        <dbReference type="ARBA" id="ARBA00022679"/>
    </source>
</evidence>
<dbReference type="EMBL" id="AP014809">
    <property type="protein sequence ID" value="BAU91592.1"/>
    <property type="molecule type" value="Genomic_DNA"/>
</dbReference>
<sequence length="348" mass="38011">MASSGQTARTSGSRIAGIVSCLPPRRIENEYFLDRFGDKVHEVVKMTGVRTRYWVEDNVTTSDLCAAAAECLLDRLDWERGSVDGIIFVTQTPDYRLPATSCVLQHRLGLRTGILAFDVSLGCSGYPYGLWMAMMMVQTGAAKRILLAVGDTSSIMNDPDDRGTALLFGDAGTVTAIEATVPEADPSWFILGTDGQGADNLIVAQGAFRKREATGRWEGHQLDKLFMDGGEVFNFTLKAVPLLVRDTMAAAGQGVEDYDMFLLHQANAFMIRHLAKKAKLPPEKVPINIDRYGNTSSATLPLLMTTDRRDELTTGDRHVALFGFGVGYSWAAASMRIGPLRCCETISL</sequence>
<dbReference type="AlphaFoldDB" id="A0A169R5A1"/>
<dbReference type="Pfam" id="PF08541">
    <property type="entry name" value="ACP_syn_III_C"/>
    <property type="match status" value="1"/>
</dbReference>
<dbReference type="GO" id="GO:0006633">
    <property type="term" value="P:fatty acid biosynthetic process"/>
    <property type="evidence" value="ECO:0007669"/>
    <property type="project" value="InterPro"/>
</dbReference>
<evidence type="ECO:0000259" key="4">
    <source>
        <dbReference type="Pfam" id="PF08545"/>
    </source>
</evidence>
<evidence type="ECO:0000313" key="5">
    <source>
        <dbReference type="EMBL" id="BAU91592.1"/>
    </source>
</evidence>
<dbReference type="PANTHER" id="PTHR34069">
    <property type="entry name" value="3-OXOACYL-[ACYL-CARRIER-PROTEIN] SYNTHASE 3"/>
    <property type="match status" value="1"/>
</dbReference>
<dbReference type="CDD" id="cd00830">
    <property type="entry name" value="KAS_III"/>
    <property type="match status" value="1"/>
</dbReference>
<dbReference type="Proteomes" id="UP000218288">
    <property type="component" value="Chromosome"/>
</dbReference>
<dbReference type="SUPFAM" id="SSF53901">
    <property type="entry name" value="Thiolase-like"/>
    <property type="match status" value="1"/>
</dbReference>
<feature type="domain" description="Beta-ketoacyl-[acyl-carrier-protein] synthase III C-terminal" evidence="3">
    <location>
        <begin position="249"/>
        <end position="337"/>
    </location>
</feature>
<reference evidence="5 6" key="1">
    <citation type="journal article" date="2016" name="Genome Announc.">
        <title>Complete Genome Sequence of Methylobacterium populi P-1M, Isolated from Pink-Pigmented Household Biofilm.</title>
        <authorList>
            <person name="Morohoshi T."/>
            <person name="Ikeda T."/>
        </authorList>
    </citation>
    <scope>NUCLEOTIDE SEQUENCE [LARGE SCALE GENOMIC DNA]</scope>
    <source>
        <strain evidence="5 6">P-1M</strain>
    </source>
</reference>
<dbReference type="RefSeq" id="WP_096485684.1">
    <property type="nucleotide sequence ID" value="NZ_AP014809.1"/>
</dbReference>
<keyword evidence="2" id="KW-0012">Acyltransferase</keyword>
<dbReference type="GO" id="GO:0044550">
    <property type="term" value="P:secondary metabolite biosynthetic process"/>
    <property type="evidence" value="ECO:0007669"/>
    <property type="project" value="TreeGrafter"/>
</dbReference>
<name>A0A169R5A1_9HYPH</name>
<dbReference type="InterPro" id="IPR013751">
    <property type="entry name" value="ACP_syn_III_N"/>
</dbReference>
<dbReference type="Gene3D" id="3.40.47.10">
    <property type="match status" value="1"/>
</dbReference>
<keyword evidence="1" id="KW-0808">Transferase</keyword>
<dbReference type="OrthoDB" id="9815506at2"/>
<dbReference type="GO" id="GO:0004315">
    <property type="term" value="F:3-oxoacyl-[acyl-carrier-protein] synthase activity"/>
    <property type="evidence" value="ECO:0007669"/>
    <property type="project" value="InterPro"/>
</dbReference>
<dbReference type="InterPro" id="IPR013747">
    <property type="entry name" value="ACP_syn_III_C"/>
</dbReference>
<protein>
    <submittedName>
        <fullName evidence="5">Beta-ketoacyl-acyl-carrier-protein synthase I</fullName>
    </submittedName>
</protein>
<feature type="domain" description="Beta-ketoacyl-[acyl-carrier-protein] synthase III N-terminal" evidence="4">
    <location>
        <begin position="117"/>
        <end position="185"/>
    </location>
</feature>
<organism evidence="5 6">
    <name type="scientific">Methylorubrum populi</name>
    <dbReference type="NCBI Taxonomy" id="223967"/>
    <lineage>
        <taxon>Bacteria</taxon>
        <taxon>Pseudomonadati</taxon>
        <taxon>Pseudomonadota</taxon>
        <taxon>Alphaproteobacteria</taxon>
        <taxon>Hyphomicrobiales</taxon>
        <taxon>Methylobacteriaceae</taxon>
        <taxon>Methylorubrum</taxon>
    </lineage>
</organism>
<dbReference type="PANTHER" id="PTHR34069:SF2">
    <property type="entry name" value="BETA-KETOACYL-[ACYL-CARRIER-PROTEIN] SYNTHASE III"/>
    <property type="match status" value="1"/>
</dbReference>
<evidence type="ECO:0000256" key="2">
    <source>
        <dbReference type="ARBA" id="ARBA00023315"/>
    </source>
</evidence>